<comment type="subcellular location">
    <subcellularLocation>
        <location evidence="1">Nucleus</location>
    </subcellularLocation>
</comment>
<evidence type="ECO:0000256" key="1">
    <source>
        <dbReference type="ARBA" id="ARBA00004123"/>
    </source>
</evidence>
<dbReference type="Gene3D" id="2.130.10.10">
    <property type="entry name" value="YVTN repeat-like/Quinoprotein amine dehydrogenase"/>
    <property type="match status" value="1"/>
</dbReference>
<dbReference type="PANTHER" id="PTHR22652">
    <property type="entry name" value="NUCLEOPORIN NUP43"/>
    <property type="match status" value="1"/>
</dbReference>
<reference evidence="6" key="1">
    <citation type="submission" date="2018-10" db="EMBL/GenBank/DDBJ databases">
        <title>Transcriptome assembly of Aceria tosichella (Wheat curl mite) Type 2.</title>
        <authorList>
            <person name="Scully E.D."/>
            <person name="Geib S.M."/>
            <person name="Palmer N.A."/>
            <person name="Gupta A.K."/>
            <person name="Sarath G."/>
            <person name="Tatineni S."/>
        </authorList>
    </citation>
    <scope>NUCLEOTIDE SEQUENCE</scope>
    <source>
        <strain evidence="6">LincolnNE</strain>
    </source>
</reference>
<evidence type="ECO:0000256" key="2">
    <source>
        <dbReference type="ARBA" id="ARBA00022574"/>
    </source>
</evidence>
<dbReference type="PROSITE" id="PS50082">
    <property type="entry name" value="WD_REPEATS_2"/>
    <property type="match status" value="1"/>
</dbReference>
<dbReference type="InterPro" id="IPR036322">
    <property type="entry name" value="WD40_repeat_dom_sf"/>
</dbReference>
<dbReference type="SMART" id="SM00320">
    <property type="entry name" value="WD40"/>
    <property type="match status" value="3"/>
</dbReference>
<proteinExistence type="predicted"/>
<gene>
    <name evidence="6" type="primary">NUP43</name>
    <name evidence="6" type="ORF">g.19541</name>
</gene>
<organism evidence="6">
    <name type="scientific">Aceria tosichella</name>
    <name type="common">wheat curl mite</name>
    <dbReference type="NCBI Taxonomy" id="561515"/>
    <lineage>
        <taxon>Eukaryota</taxon>
        <taxon>Metazoa</taxon>
        <taxon>Ecdysozoa</taxon>
        <taxon>Arthropoda</taxon>
        <taxon>Chelicerata</taxon>
        <taxon>Arachnida</taxon>
        <taxon>Acari</taxon>
        <taxon>Acariformes</taxon>
        <taxon>Trombidiformes</taxon>
        <taxon>Prostigmata</taxon>
        <taxon>Eupodina</taxon>
        <taxon>Eriophyoidea</taxon>
        <taxon>Eriophyidae</taxon>
        <taxon>Eriophyinae</taxon>
        <taxon>Aceriini</taxon>
        <taxon>Aceria</taxon>
    </lineage>
</organism>
<accession>A0A6G1SAL9</accession>
<dbReference type="InterPro" id="IPR015943">
    <property type="entry name" value="WD40/YVTN_repeat-like_dom_sf"/>
</dbReference>
<feature type="repeat" description="WD" evidence="5">
    <location>
        <begin position="240"/>
        <end position="282"/>
    </location>
</feature>
<keyword evidence="4" id="KW-0539">Nucleus</keyword>
<sequence>MVEYIDQQISNLAWQVAAKSTDVTASENFGENIISGSKTHISIWQFVDDPSNHAQLPIIEATSEKIPAAACKVHLIGNIAFTALVNGTVYLHELVSEDKSRKYLKVISETKNLHPNYRCNDMLFCAQTNSVITCGNDGAISSFNVEHPKKTTSKSMAGSSLKCMDIITPHEVICGTLNGSLKHYDLRTYECVGTFANQSLSSLLCLQRNPNVNHLAVGGNDQGSIIMYDLRNEHLAMAQISAHGSAVTNVKYRPKDPNILNSSSCDGELFRWNLNAEFNTSQVPRKVESIGCVSEPLSITSFDVNHLGDMVYTTDHGAIFYHKLHDPNI</sequence>
<dbReference type="GO" id="GO:0031080">
    <property type="term" value="C:nuclear pore outer ring"/>
    <property type="evidence" value="ECO:0007669"/>
    <property type="project" value="TreeGrafter"/>
</dbReference>
<dbReference type="PANTHER" id="PTHR22652:SF0">
    <property type="entry name" value="NUCLEOPORIN NUP43"/>
    <property type="match status" value="1"/>
</dbReference>
<dbReference type="EMBL" id="GGYP01002648">
    <property type="protein sequence ID" value="MDE47419.1"/>
    <property type="molecule type" value="Transcribed_RNA"/>
</dbReference>
<evidence type="ECO:0000256" key="4">
    <source>
        <dbReference type="ARBA" id="ARBA00023242"/>
    </source>
</evidence>
<keyword evidence="3" id="KW-0677">Repeat</keyword>
<evidence type="ECO:0000256" key="5">
    <source>
        <dbReference type="PROSITE-ProRule" id="PRU00221"/>
    </source>
</evidence>
<keyword evidence="2 5" id="KW-0853">WD repeat</keyword>
<evidence type="ECO:0000313" key="6">
    <source>
        <dbReference type="EMBL" id="MDE47419.1"/>
    </source>
</evidence>
<dbReference type="InterPro" id="IPR001680">
    <property type="entry name" value="WD40_rpt"/>
</dbReference>
<dbReference type="SUPFAM" id="SSF50978">
    <property type="entry name" value="WD40 repeat-like"/>
    <property type="match status" value="1"/>
</dbReference>
<name>A0A6G1SAL9_9ACAR</name>
<protein>
    <submittedName>
        <fullName evidence="6">Nucleoporin Nup43</fullName>
    </submittedName>
</protein>
<dbReference type="AlphaFoldDB" id="A0A6G1SAL9"/>
<evidence type="ECO:0000256" key="3">
    <source>
        <dbReference type="ARBA" id="ARBA00022737"/>
    </source>
</evidence>